<organism evidence="3 4">
    <name type="scientific">Scylla paramamosain</name>
    <name type="common">Mud crab</name>
    <dbReference type="NCBI Taxonomy" id="85552"/>
    <lineage>
        <taxon>Eukaryota</taxon>
        <taxon>Metazoa</taxon>
        <taxon>Ecdysozoa</taxon>
        <taxon>Arthropoda</taxon>
        <taxon>Crustacea</taxon>
        <taxon>Multicrustacea</taxon>
        <taxon>Malacostraca</taxon>
        <taxon>Eumalacostraca</taxon>
        <taxon>Eucarida</taxon>
        <taxon>Decapoda</taxon>
        <taxon>Pleocyemata</taxon>
        <taxon>Brachyura</taxon>
        <taxon>Eubrachyura</taxon>
        <taxon>Portunoidea</taxon>
        <taxon>Portunidae</taxon>
        <taxon>Portuninae</taxon>
        <taxon>Scylla</taxon>
    </lineage>
</organism>
<keyword evidence="4" id="KW-1185">Reference proteome</keyword>
<name>A0AAW0T494_SCYPA</name>
<dbReference type="Pfam" id="PF05050">
    <property type="entry name" value="Methyltransf_21"/>
    <property type="match status" value="1"/>
</dbReference>
<dbReference type="GO" id="GO:0005886">
    <property type="term" value="C:plasma membrane"/>
    <property type="evidence" value="ECO:0007669"/>
    <property type="project" value="TreeGrafter"/>
</dbReference>
<evidence type="ECO:0000259" key="2">
    <source>
        <dbReference type="Pfam" id="PF05050"/>
    </source>
</evidence>
<dbReference type="GO" id="GO:0006888">
    <property type="term" value="P:endoplasmic reticulum to Golgi vesicle-mediated transport"/>
    <property type="evidence" value="ECO:0007669"/>
    <property type="project" value="TreeGrafter"/>
</dbReference>
<dbReference type="GO" id="GO:0005794">
    <property type="term" value="C:Golgi apparatus"/>
    <property type="evidence" value="ECO:0007669"/>
    <property type="project" value="TreeGrafter"/>
</dbReference>
<dbReference type="GO" id="GO:0031902">
    <property type="term" value="C:late endosome membrane"/>
    <property type="evidence" value="ECO:0007669"/>
    <property type="project" value="TreeGrafter"/>
</dbReference>
<dbReference type="PANTHER" id="PTHR34009">
    <property type="entry name" value="PROTEIN STAR"/>
    <property type="match status" value="1"/>
</dbReference>
<accession>A0AAW0T494</accession>
<feature type="domain" description="Methyltransferase FkbM" evidence="2">
    <location>
        <begin position="123"/>
        <end position="273"/>
    </location>
</feature>
<sequence>MNVGGIEHMTSWAARKYGRLVLASGLSTFLMVNLTLHAGAGLQYYCSHECLEDLLEGPLPSLDRDAIFHIQKYWVDPPASRGAYKPPFPLEKPPWGTMGNWGEAYKFINTYFKNYQRPGTFLEIGAQDGEFMSLTLFVEQELGFRGLLVEPNPVDYTALRDNRRASASINACATPRGGHRKDTLWLRHIPDNLPPLLRRMQAGNNRLYEYVSSEDRDLGQTVEVQCFNAGALAVAGLGTTRIDLLVISTHGGEMDILDSIPLSVHFRVVVVVVPLATTEEWDQLKRMAARRGLTQVFDKYNIHILLPSNEVKIV</sequence>
<protein>
    <recommendedName>
        <fullName evidence="2">Methyltransferase FkbM domain-containing protein</fullName>
    </recommendedName>
</protein>
<dbReference type="GO" id="GO:0016197">
    <property type="term" value="P:endosomal transport"/>
    <property type="evidence" value="ECO:0007669"/>
    <property type="project" value="TreeGrafter"/>
</dbReference>
<dbReference type="Proteomes" id="UP001487740">
    <property type="component" value="Unassembled WGS sequence"/>
</dbReference>
<feature type="transmembrane region" description="Helical" evidence="1">
    <location>
        <begin position="20"/>
        <end position="45"/>
    </location>
</feature>
<keyword evidence="1" id="KW-0472">Membrane</keyword>
<evidence type="ECO:0000313" key="4">
    <source>
        <dbReference type="Proteomes" id="UP001487740"/>
    </source>
</evidence>
<dbReference type="AlphaFoldDB" id="A0AAW0T494"/>
<proteinExistence type="predicted"/>
<comment type="caution">
    <text evidence="3">The sequence shown here is derived from an EMBL/GenBank/DDBJ whole genome shotgun (WGS) entry which is preliminary data.</text>
</comment>
<dbReference type="InterPro" id="IPR029063">
    <property type="entry name" value="SAM-dependent_MTases_sf"/>
</dbReference>
<dbReference type="Gene3D" id="3.40.50.150">
    <property type="entry name" value="Vaccinia Virus protein VP39"/>
    <property type="match status" value="1"/>
</dbReference>
<keyword evidence="1" id="KW-1133">Transmembrane helix</keyword>
<dbReference type="InterPro" id="IPR006342">
    <property type="entry name" value="FkbM_mtfrase"/>
</dbReference>
<reference evidence="3 4" key="1">
    <citation type="submission" date="2023-03" db="EMBL/GenBank/DDBJ databases">
        <title>High-quality genome of Scylla paramamosain provides insights in environmental adaptation.</title>
        <authorList>
            <person name="Zhang L."/>
        </authorList>
    </citation>
    <scope>NUCLEOTIDE SEQUENCE [LARGE SCALE GENOMIC DNA]</scope>
    <source>
        <strain evidence="3">LZ_2023a</strain>
        <tissue evidence="3">Muscle</tissue>
    </source>
</reference>
<dbReference type="PANTHER" id="PTHR34009:SF2">
    <property type="entry name" value="PROTEIN STAR"/>
    <property type="match status" value="1"/>
</dbReference>
<dbReference type="GO" id="GO:0005789">
    <property type="term" value="C:endoplasmic reticulum membrane"/>
    <property type="evidence" value="ECO:0007669"/>
    <property type="project" value="TreeGrafter"/>
</dbReference>
<evidence type="ECO:0000256" key="1">
    <source>
        <dbReference type="SAM" id="Phobius"/>
    </source>
</evidence>
<gene>
    <name evidence="3" type="ORF">O3P69_015069</name>
</gene>
<dbReference type="EMBL" id="JARAKH010000039">
    <property type="protein sequence ID" value="KAK8381786.1"/>
    <property type="molecule type" value="Genomic_DNA"/>
</dbReference>
<evidence type="ECO:0000313" key="3">
    <source>
        <dbReference type="EMBL" id="KAK8381786.1"/>
    </source>
</evidence>
<dbReference type="InterPro" id="IPR053202">
    <property type="entry name" value="EGF_Rcpt_Signaling_Reg"/>
</dbReference>
<keyword evidence="1" id="KW-0812">Transmembrane</keyword>